<dbReference type="SUPFAM" id="SSF48452">
    <property type="entry name" value="TPR-like"/>
    <property type="match status" value="1"/>
</dbReference>
<organism evidence="8 9">
    <name type="scientific">Moheibacter lacus</name>
    <dbReference type="NCBI Taxonomy" id="2745851"/>
    <lineage>
        <taxon>Bacteria</taxon>
        <taxon>Pseudomonadati</taxon>
        <taxon>Bacteroidota</taxon>
        <taxon>Flavobacteriia</taxon>
        <taxon>Flavobacteriales</taxon>
        <taxon>Weeksellaceae</taxon>
        <taxon>Moheibacter</taxon>
    </lineage>
</organism>
<proteinExistence type="inferred from homology"/>
<dbReference type="GO" id="GO:0009279">
    <property type="term" value="C:cell outer membrane"/>
    <property type="evidence" value="ECO:0007669"/>
    <property type="project" value="UniProtKB-SubCell"/>
</dbReference>
<keyword evidence="4" id="KW-0472">Membrane</keyword>
<sequence length="494" mass="54225">MKKYIKYAFLSSMAFFLSCEDEDIQNQSPGSAVYEGYYTSLPEFEAAVNGAYNSFFGSGLYSDENGIIKVGDVLSDNVIQDPLGRGTMTIGHNWTYNSGTGGASGIYGTGYQMASRANAILDNEANLIDSLLTPADLLKKQQLMAEARALRAIGHFEIAKVYTKIPTQSADANSFAGIAYVDTFDPYATPGRLATVADVYNRIAEDFEAAYVDIPATSANLFRLNKTSLAGIMSRFYLYMGRYDKVIEYATPVVAVNDPCAGDDLLSFWRSVHSDGVLFQTLVDASDPAIGINYSQGTGPNTLSEYNADKAFYDTFLPTEGDRLNASIQFIASKNIYAVRKYMQSNLGTVNLHYGRYLRVEEVILNLAEAQYLSGNQGGALTTLNILRDERYTSYAGGESGDALFNAIINERRKELAFEGDRFFTLKRLMGVPGIPSQYAQGIVRSGNGHFADGTGNPSPSQVLTSDAREWQWPLTQSILIYNPNMTQTPGYEQ</sequence>
<dbReference type="InterPro" id="IPR033985">
    <property type="entry name" value="SusD-like_N"/>
</dbReference>
<keyword evidence="5" id="KW-0998">Cell outer membrane</keyword>
<dbReference type="EMBL" id="JACDZE010000001">
    <property type="protein sequence ID" value="MBA5628871.1"/>
    <property type="molecule type" value="Genomic_DNA"/>
</dbReference>
<evidence type="ECO:0000256" key="3">
    <source>
        <dbReference type="ARBA" id="ARBA00022729"/>
    </source>
</evidence>
<keyword evidence="3" id="KW-0732">Signal</keyword>
<dbReference type="RefSeq" id="WP_182042452.1">
    <property type="nucleotide sequence ID" value="NZ_JACDZE010000001.1"/>
</dbReference>
<evidence type="ECO:0000256" key="4">
    <source>
        <dbReference type="ARBA" id="ARBA00023136"/>
    </source>
</evidence>
<keyword evidence="9" id="KW-1185">Reference proteome</keyword>
<dbReference type="Pfam" id="PF07980">
    <property type="entry name" value="SusD_RagB"/>
    <property type="match status" value="1"/>
</dbReference>
<evidence type="ECO:0000313" key="9">
    <source>
        <dbReference type="Proteomes" id="UP000552241"/>
    </source>
</evidence>
<comment type="subcellular location">
    <subcellularLocation>
        <location evidence="1">Cell outer membrane</location>
    </subcellularLocation>
</comment>
<dbReference type="Proteomes" id="UP000552241">
    <property type="component" value="Unassembled WGS sequence"/>
</dbReference>
<comment type="caution">
    <text evidence="8">The sequence shown here is derived from an EMBL/GenBank/DDBJ whole genome shotgun (WGS) entry which is preliminary data.</text>
</comment>
<evidence type="ECO:0000256" key="1">
    <source>
        <dbReference type="ARBA" id="ARBA00004442"/>
    </source>
</evidence>
<dbReference type="InterPro" id="IPR011990">
    <property type="entry name" value="TPR-like_helical_dom_sf"/>
</dbReference>
<comment type="similarity">
    <text evidence="2">Belongs to the SusD family.</text>
</comment>
<reference evidence="8 9" key="1">
    <citation type="submission" date="2020-07" db="EMBL/GenBank/DDBJ databases">
        <title>Moheibacter lacus sp. nov., a member of the family Flavobacteriaceae isolated from freshwater lake sediment.</title>
        <authorList>
            <person name="Liu Y."/>
        </authorList>
    </citation>
    <scope>NUCLEOTIDE SEQUENCE [LARGE SCALE GENOMIC DNA]</scope>
    <source>
        <strain evidence="8 9">BDHS18</strain>
    </source>
</reference>
<dbReference type="AlphaFoldDB" id="A0A838ZGP3"/>
<name>A0A838ZGP3_9FLAO</name>
<dbReference type="PROSITE" id="PS51257">
    <property type="entry name" value="PROKAR_LIPOPROTEIN"/>
    <property type="match status" value="1"/>
</dbReference>
<accession>A0A838ZGP3</accession>
<dbReference type="Gene3D" id="1.25.40.390">
    <property type="match status" value="1"/>
</dbReference>
<evidence type="ECO:0000256" key="2">
    <source>
        <dbReference type="ARBA" id="ARBA00006275"/>
    </source>
</evidence>
<evidence type="ECO:0000256" key="5">
    <source>
        <dbReference type="ARBA" id="ARBA00023237"/>
    </source>
</evidence>
<evidence type="ECO:0000313" key="8">
    <source>
        <dbReference type="EMBL" id="MBA5628871.1"/>
    </source>
</evidence>
<feature type="domain" description="SusD-like N-terminal" evidence="7">
    <location>
        <begin position="103"/>
        <end position="238"/>
    </location>
</feature>
<evidence type="ECO:0000259" key="7">
    <source>
        <dbReference type="Pfam" id="PF14322"/>
    </source>
</evidence>
<evidence type="ECO:0000259" key="6">
    <source>
        <dbReference type="Pfam" id="PF07980"/>
    </source>
</evidence>
<dbReference type="InterPro" id="IPR012944">
    <property type="entry name" value="SusD_RagB_dom"/>
</dbReference>
<gene>
    <name evidence="8" type="ORF">HU137_03690</name>
</gene>
<dbReference type="Pfam" id="PF14322">
    <property type="entry name" value="SusD-like_3"/>
    <property type="match status" value="1"/>
</dbReference>
<protein>
    <submittedName>
        <fullName evidence="8">RagB/SusD family nutrient uptake outer membrane protein</fullName>
    </submittedName>
</protein>
<feature type="domain" description="RagB/SusD" evidence="6">
    <location>
        <begin position="329"/>
        <end position="492"/>
    </location>
</feature>